<keyword evidence="5" id="KW-0808">Transferase</keyword>
<dbReference type="SUPFAM" id="SSF158472">
    <property type="entry name" value="HAMP domain-like"/>
    <property type="match status" value="1"/>
</dbReference>
<keyword evidence="10 12" id="KW-0472">Membrane</keyword>
<evidence type="ECO:0000256" key="12">
    <source>
        <dbReference type="SAM" id="Phobius"/>
    </source>
</evidence>
<dbReference type="InterPro" id="IPR003661">
    <property type="entry name" value="HisK_dim/P_dom"/>
</dbReference>
<dbReference type="InterPro" id="IPR036890">
    <property type="entry name" value="HATPase_C_sf"/>
</dbReference>
<dbReference type="EC" id="2.7.13.3" evidence="3"/>
<evidence type="ECO:0000256" key="2">
    <source>
        <dbReference type="ARBA" id="ARBA00004236"/>
    </source>
</evidence>
<protein>
    <recommendedName>
        <fullName evidence="3">histidine kinase</fullName>
        <ecNumber evidence="3">2.7.13.3</ecNumber>
    </recommendedName>
</protein>
<dbReference type="Pfam" id="PF02518">
    <property type="entry name" value="HATPase_c"/>
    <property type="match status" value="1"/>
</dbReference>
<dbReference type="PROSITE" id="PS50885">
    <property type="entry name" value="HAMP"/>
    <property type="match status" value="1"/>
</dbReference>
<dbReference type="PANTHER" id="PTHR45436:SF5">
    <property type="entry name" value="SENSOR HISTIDINE KINASE TRCS"/>
    <property type="match status" value="1"/>
</dbReference>
<dbReference type="SMART" id="SM00387">
    <property type="entry name" value="HATPase_c"/>
    <property type="match status" value="1"/>
</dbReference>
<feature type="region of interest" description="Disordered" evidence="11">
    <location>
        <begin position="450"/>
        <end position="470"/>
    </location>
</feature>
<dbReference type="EMBL" id="JBHSXS010000022">
    <property type="protein sequence ID" value="MFC6883897.1"/>
    <property type="molecule type" value="Genomic_DNA"/>
</dbReference>
<accession>A0ABW2CQC3</accession>
<dbReference type="InterPro" id="IPR036097">
    <property type="entry name" value="HisK_dim/P_sf"/>
</dbReference>
<evidence type="ECO:0000256" key="6">
    <source>
        <dbReference type="ARBA" id="ARBA00022692"/>
    </source>
</evidence>
<comment type="catalytic activity">
    <reaction evidence="1">
        <text>ATP + protein L-histidine = ADP + protein N-phospho-L-histidine.</text>
        <dbReference type="EC" id="2.7.13.3"/>
    </reaction>
</comment>
<keyword evidence="4" id="KW-0597">Phosphoprotein</keyword>
<evidence type="ECO:0000256" key="1">
    <source>
        <dbReference type="ARBA" id="ARBA00000085"/>
    </source>
</evidence>
<dbReference type="Gene3D" id="3.30.565.10">
    <property type="entry name" value="Histidine kinase-like ATPase, C-terminal domain"/>
    <property type="match status" value="1"/>
</dbReference>
<comment type="subcellular location">
    <subcellularLocation>
        <location evidence="2">Cell membrane</location>
    </subcellularLocation>
</comment>
<feature type="domain" description="Histidine kinase" evidence="13">
    <location>
        <begin position="248"/>
        <end position="454"/>
    </location>
</feature>
<dbReference type="SUPFAM" id="SSF47384">
    <property type="entry name" value="Homodimeric domain of signal transducing histidine kinase"/>
    <property type="match status" value="1"/>
</dbReference>
<dbReference type="Proteomes" id="UP001596380">
    <property type="component" value="Unassembled WGS sequence"/>
</dbReference>
<feature type="transmembrane region" description="Helical" evidence="12">
    <location>
        <begin position="162"/>
        <end position="186"/>
    </location>
</feature>
<name>A0ABW2CQC3_9ACTN</name>
<gene>
    <name evidence="15" type="ORF">ACFQKB_29350</name>
</gene>
<evidence type="ECO:0000259" key="14">
    <source>
        <dbReference type="PROSITE" id="PS50885"/>
    </source>
</evidence>
<reference evidence="16" key="1">
    <citation type="journal article" date="2019" name="Int. J. Syst. Evol. Microbiol.">
        <title>The Global Catalogue of Microorganisms (GCM) 10K type strain sequencing project: providing services to taxonomists for standard genome sequencing and annotation.</title>
        <authorList>
            <consortium name="The Broad Institute Genomics Platform"/>
            <consortium name="The Broad Institute Genome Sequencing Center for Infectious Disease"/>
            <person name="Wu L."/>
            <person name="Ma J."/>
        </authorList>
    </citation>
    <scope>NUCLEOTIDE SEQUENCE [LARGE SCALE GENOMIC DNA]</scope>
    <source>
        <strain evidence="16">JCM 3369</strain>
    </source>
</reference>
<dbReference type="Pfam" id="PF00512">
    <property type="entry name" value="HisKA"/>
    <property type="match status" value="1"/>
</dbReference>
<evidence type="ECO:0000256" key="4">
    <source>
        <dbReference type="ARBA" id="ARBA00022553"/>
    </source>
</evidence>
<evidence type="ECO:0000256" key="9">
    <source>
        <dbReference type="ARBA" id="ARBA00023012"/>
    </source>
</evidence>
<dbReference type="CDD" id="cd00082">
    <property type="entry name" value="HisKA"/>
    <property type="match status" value="1"/>
</dbReference>
<dbReference type="InterPro" id="IPR003594">
    <property type="entry name" value="HATPase_dom"/>
</dbReference>
<dbReference type="GO" id="GO:0016301">
    <property type="term" value="F:kinase activity"/>
    <property type="evidence" value="ECO:0007669"/>
    <property type="project" value="UniProtKB-KW"/>
</dbReference>
<keyword evidence="6 12" id="KW-0812">Transmembrane</keyword>
<comment type="caution">
    <text evidence="15">The sequence shown here is derived from an EMBL/GenBank/DDBJ whole genome shotgun (WGS) entry which is preliminary data.</text>
</comment>
<evidence type="ECO:0000313" key="16">
    <source>
        <dbReference type="Proteomes" id="UP001596380"/>
    </source>
</evidence>
<dbReference type="PROSITE" id="PS50109">
    <property type="entry name" value="HIS_KIN"/>
    <property type="match status" value="1"/>
</dbReference>
<proteinExistence type="predicted"/>
<evidence type="ECO:0000256" key="11">
    <source>
        <dbReference type="SAM" id="MobiDB-lite"/>
    </source>
</evidence>
<keyword evidence="8 12" id="KW-1133">Transmembrane helix</keyword>
<evidence type="ECO:0000256" key="8">
    <source>
        <dbReference type="ARBA" id="ARBA00022989"/>
    </source>
</evidence>
<dbReference type="SMART" id="SM00304">
    <property type="entry name" value="HAMP"/>
    <property type="match status" value="1"/>
</dbReference>
<evidence type="ECO:0000313" key="15">
    <source>
        <dbReference type="EMBL" id="MFC6883897.1"/>
    </source>
</evidence>
<feature type="domain" description="HAMP" evidence="14">
    <location>
        <begin position="187"/>
        <end position="240"/>
    </location>
</feature>
<dbReference type="Gene3D" id="1.10.287.130">
    <property type="match status" value="1"/>
</dbReference>
<dbReference type="Pfam" id="PF00672">
    <property type="entry name" value="HAMP"/>
    <property type="match status" value="1"/>
</dbReference>
<keyword evidence="16" id="KW-1185">Reference proteome</keyword>
<dbReference type="SUPFAM" id="SSF55874">
    <property type="entry name" value="ATPase domain of HSP90 chaperone/DNA topoisomerase II/histidine kinase"/>
    <property type="match status" value="1"/>
</dbReference>
<dbReference type="PRINTS" id="PR00344">
    <property type="entry name" value="BCTRLSENSOR"/>
</dbReference>
<evidence type="ECO:0000256" key="7">
    <source>
        <dbReference type="ARBA" id="ARBA00022777"/>
    </source>
</evidence>
<dbReference type="InterPro" id="IPR004358">
    <property type="entry name" value="Sig_transdc_His_kin-like_C"/>
</dbReference>
<dbReference type="RefSeq" id="WP_160823050.1">
    <property type="nucleotide sequence ID" value="NZ_JBHSXS010000022.1"/>
</dbReference>
<evidence type="ECO:0000259" key="13">
    <source>
        <dbReference type="PROSITE" id="PS50109"/>
    </source>
</evidence>
<dbReference type="InterPro" id="IPR050428">
    <property type="entry name" value="TCS_sensor_his_kinase"/>
</dbReference>
<dbReference type="Gene3D" id="6.10.340.10">
    <property type="match status" value="1"/>
</dbReference>
<evidence type="ECO:0000256" key="10">
    <source>
        <dbReference type="ARBA" id="ARBA00023136"/>
    </source>
</evidence>
<keyword evidence="9" id="KW-0902">Two-component regulatory system</keyword>
<dbReference type="InterPro" id="IPR005467">
    <property type="entry name" value="His_kinase_dom"/>
</dbReference>
<dbReference type="SMART" id="SM00388">
    <property type="entry name" value="HisKA"/>
    <property type="match status" value="1"/>
</dbReference>
<evidence type="ECO:0000256" key="5">
    <source>
        <dbReference type="ARBA" id="ARBA00022679"/>
    </source>
</evidence>
<feature type="transmembrane region" description="Helical" evidence="12">
    <location>
        <begin position="21"/>
        <end position="42"/>
    </location>
</feature>
<evidence type="ECO:0000256" key="3">
    <source>
        <dbReference type="ARBA" id="ARBA00012438"/>
    </source>
</evidence>
<keyword evidence="7 15" id="KW-0418">Kinase</keyword>
<dbReference type="PANTHER" id="PTHR45436">
    <property type="entry name" value="SENSOR HISTIDINE KINASE YKOH"/>
    <property type="match status" value="1"/>
</dbReference>
<sequence length="470" mass="49821">MRVHGKRWPPGRWTLRARVTAASAAIVGLLLLLGVVAFYQAISRTVYDGLRERGTIAVNGLVAVVRSSDPRGRLTVEDADFPLLQVVDGRGRVIAASDAMAGRPELEGAAPGTPGRPAHTTAAVPGVTDEAYIVTVRVRGRGGWRVAHAAAPLTEFSGNRPAFVTGLAIAVLLGTGGVALVVWRSVGRALRPVRRMSGELAEITGGRADRRVTVPGCRDEVAELAESVNVTLGRLQRFVERQRSFVADASHELRSPLTGLRAQLEVALQHPEDEDWPAVARTALGDAERLARIVGDLLVLAKLDAGVPAEREDVDLGGLARAEAARPERRVPVDLDVAEGAVVLGVRHHLARLLTNLLDNAERHAASRVRVTVAVEGDEAVAEVADDGSGIAPEDRERVFRRFQRLPEGRARDKGGSGLGLAISRDIAIAHGGSLVAADSDRGARLVLRLPLADASPPEPSPGDEGPRPS</sequence>
<dbReference type="InterPro" id="IPR003660">
    <property type="entry name" value="HAMP_dom"/>
</dbReference>
<dbReference type="CDD" id="cd06225">
    <property type="entry name" value="HAMP"/>
    <property type="match status" value="1"/>
</dbReference>
<organism evidence="15 16">
    <name type="scientific">Actinomadura yumaensis</name>
    <dbReference type="NCBI Taxonomy" id="111807"/>
    <lineage>
        <taxon>Bacteria</taxon>
        <taxon>Bacillati</taxon>
        <taxon>Actinomycetota</taxon>
        <taxon>Actinomycetes</taxon>
        <taxon>Streptosporangiales</taxon>
        <taxon>Thermomonosporaceae</taxon>
        <taxon>Actinomadura</taxon>
    </lineage>
</organism>